<name>A0A0J5WQP1_BURCE</name>
<evidence type="ECO:0000256" key="1">
    <source>
        <dbReference type="SAM" id="MobiDB-lite"/>
    </source>
</evidence>
<accession>A0A0J5WQP1</accession>
<dbReference type="AlphaFoldDB" id="A0A0J5WQP1"/>
<evidence type="ECO:0000313" key="2">
    <source>
        <dbReference type="EMBL" id="KML57014.1"/>
    </source>
</evidence>
<dbReference type="PATRIC" id="fig|292.27.peg.2906"/>
<dbReference type="Proteomes" id="UP000036338">
    <property type="component" value="Unassembled WGS sequence"/>
</dbReference>
<sequence>MQCMCNNKMRVQNGKCPIPLIVRDDATQDQFRILKQQIEKQYRDSGIGTLTRIEQMKYREKLSDQEIDRRYSEPMSHARELIRNADILQNMEVRSNTGGFELSRMNWQRDKLYIAGHCAAGTDILSADTEGAHGQISVADLAEQLATGGLDRDFRDFRVKACFSADAREPASFRRDDLQRAAAPKVDTLRRFLGLFGGRMVSSQPFAQSLCNALSERGFGQPEVSGYHGEGVTGSRAGHHMRSLSRSGLPGVRASEVKRMFTPSKN</sequence>
<proteinExistence type="predicted"/>
<comment type="caution">
    <text evidence="2">The sequence shown here is derived from an EMBL/GenBank/DDBJ whole genome shotgun (WGS) entry which is preliminary data.</text>
</comment>
<dbReference type="EMBL" id="LDWR01000024">
    <property type="protein sequence ID" value="KML57014.1"/>
    <property type="molecule type" value="Genomic_DNA"/>
</dbReference>
<evidence type="ECO:0000313" key="3">
    <source>
        <dbReference type="Proteomes" id="UP000036338"/>
    </source>
</evidence>
<organism evidence="2 3">
    <name type="scientific">Burkholderia cepacia</name>
    <name type="common">Pseudomonas cepacia</name>
    <dbReference type="NCBI Taxonomy" id="292"/>
    <lineage>
        <taxon>Bacteria</taxon>
        <taxon>Pseudomonadati</taxon>
        <taxon>Pseudomonadota</taxon>
        <taxon>Betaproteobacteria</taxon>
        <taxon>Burkholderiales</taxon>
        <taxon>Burkholderiaceae</taxon>
        <taxon>Burkholderia</taxon>
        <taxon>Burkholderia cepacia complex</taxon>
    </lineage>
</organism>
<protein>
    <submittedName>
        <fullName evidence="2">Uncharacterized protein</fullName>
    </submittedName>
</protein>
<feature type="region of interest" description="Disordered" evidence="1">
    <location>
        <begin position="228"/>
        <end position="253"/>
    </location>
</feature>
<gene>
    <name evidence="2" type="ORF">VL15_14885</name>
</gene>
<reference evidence="2 3" key="1">
    <citation type="submission" date="2015-05" db="EMBL/GenBank/DDBJ databases">
        <title>Draft genome of Burkholderia cepacia LK29.</title>
        <authorList>
            <person name="Chan X.Y."/>
        </authorList>
    </citation>
    <scope>NUCLEOTIDE SEQUENCE [LARGE SCALE GENOMIC DNA]</scope>
    <source>
        <strain evidence="2 3">LK29</strain>
    </source>
</reference>